<name>A0A1M5QAW7_9FLAO</name>
<reference evidence="2 5" key="3">
    <citation type="submission" date="2018-03" db="EMBL/GenBank/DDBJ databases">
        <title>Genomic Encyclopedia of Archaeal and Bacterial Type Strains, Phase II (KMG-II): from individual species to whole genera.</title>
        <authorList>
            <person name="Goeker M."/>
        </authorList>
    </citation>
    <scope>NUCLEOTIDE SEQUENCE [LARGE SCALE GENOMIC DNA]</scope>
    <source>
        <strain evidence="2 5">DSM 17797</strain>
    </source>
</reference>
<evidence type="ECO:0000313" key="4">
    <source>
        <dbReference type="Proteomes" id="UP000184384"/>
    </source>
</evidence>
<dbReference type="EMBL" id="FQWO01000007">
    <property type="protein sequence ID" value="SHH11182.1"/>
    <property type="molecule type" value="Genomic_DNA"/>
</dbReference>
<keyword evidence="1" id="KW-0732">Signal</keyword>
<dbReference type="PANTHER" id="PTHR37691">
    <property type="entry name" value="BLR3518 PROTEIN"/>
    <property type="match status" value="1"/>
</dbReference>
<gene>
    <name evidence="2" type="ORF">BC624_107148</name>
    <name evidence="3" type="ORF">SAMN05443373_107148</name>
</gene>
<organism evidence="3 4">
    <name type="scientific">Flavobacterium granuli</name>
    <dbReference type="NCBI Taxonomy" id="280093"/>
    <lineage>
        <taxon>Bacteria</taxon>
        <taxon>Pseudomonadati</taxon>
        <taxon>Bacteroidota</taxon>
        <taxon>Flavobacteriia</taxon>
        <taxon>Flavobacteriales</taxon>
        <taxon>Flavobacteriaceae</taxon>
        <taxon>Flavobacterium</taxon>
    </lineage>
</organism>
<dbReference type="AlphaFoldDB" id="A0A1M5QAW7"/>
<evidence type="ECO:0000313" key="3">
    <source>
        <dbReference type="EMBL" id="SHH11182.1"/>
    </source>
</evidence>
<proteinExistence type="predicted"/>
<dbReference type="Proteomes" id="UP000237771">
    <property type="component" value="Unassembled WGS sequence"/>
</dbReference>
<dbReference type="Pfam" id="PF02635">
    <property type="entry name" value="DsrE"/>
    <property type="match status" value="1"/>
</dbReference>
<keyword evidence="5" id="KW-1185">Reference proteome</keyword>
<dbReference type="Gene3D" id="3.40.1260.10">
    <property type="entry name" value="DsrEFH-like"/>
    <property type="match status" value="1"/>
</dbReference>
<reference evidence="4" key="1">
    <citation type="submission" date="2016-11" db="EMBL/GenBank/DDBJ databases">
        <authorList>
            <person name="Varghese N."/>
            <person name="Submissions S."/>
        </authorList>
    </citation>
    <scope>NUCLEOTIDE SEQUENCE [LARGE SCALE GENOMIC DNA]</scope>
    <source>
        <strain evidence="4">DSM 19729</strain>
    </source>
</reference>
<dbReference type="STRING" id="280093.SAMN05443373_107148"/>
<dbReference type="InterPro" id="IPR027396">
    <property type="entry name" value="DsrEFH-like"/>
</dbReference>
<protein>
    <submittedName>
        <fullName evidence="3">Uncharacterized protein</fullName>
    </submittedName>
</protein>
<evidence type="ECO:0000256" key="1">
    <source>
        <dbReference type="SAM" id="SignalP"/>
    </source>
</evidence>
<dbReference type="SUPFAM" id="SSF75169">
    <property type="entry name" value="DsrEFH-like"/>
    <property type="match status" value="1"/>
</dbReference>
<dbReference type="EMBL" id="PVUB01000007">
    <property type="protein sequence ID" value="PRZ22147.1"/>
    <property type="molecule type" value="Genomic_DNA"/>
</dbReference>
<feature type="signal peptide" evidence="1">
    <location>
        <begin position="1"/>
        <end position="21"/>
    </location>
</feature>
<dbReference type="InterPro" id="IPR003787">
    <property type="entry name" value="Sulphur_relay_DsrE/F-like"/>
</dbReference>
<dbReference type="OrthoDB" id="678766at2"/>
<sequence length="141" mass="16165">MKNLKLTTLILLGLFTVSTYAQKRPNNHKIVFQFTNAIDTLQQKAFANQLKNLTDHWPKAKYEVVVYNMGLEFVMATKSKHIAAIKALYTKGVRFVVCENTMKNRKITKEQLIPEVEYVPAGIAEIVEKQEQGWNYIIGGF</sequence>
<evidence type="ECO:0000313" key="2">
    <source>
        <dbReference type="EMBL" id="PRZ22147.1"/>
    </source>
</evidence>
<dbReference type="RefSeq" id="WP_072944179.1">
    <property type="nucleotide sequence ID" value="NZ_FQWO01000007.1"/>
</dbReference>
<evidence type="ECO:0000313" key="5">
    <source>
        <dbReference type="Proteomes" id="UP000237771"/>
    </source>
</evidence>
<reference evidence="3" key="2">
    <citation type="submission" date="2016-11" db="EMBL/GenBank/DDBJ databases">
        <authorList>
            <person name="Jaros S."/>
            <person name="Januszkiewicz K."/>
            <person name="Wedrychowicz H."/>
        </authorList>
    </citation>
    <scope>NUCLEOTIDE SEQUENCE [LARGE SCALE GENOMIC DNA]</scope>
    <source>
        <strain evidence="3">DSM 19729</strain>
    </source>
</reference>
<dbReference type="Proteomes" id="UP000184384">
    <property type="component" value="Unassembled WGS sequence"/>
</dbReference>
<accession>A0A1M5QAW7</accession>
<dbReference type="PANTHER" id="PTHR37691:SF1">
    <property type="entry name" value="BLR3518 PROTEIN"/>
    <property type="match status" value="1"/>
</dbReference>
<feature type="chain" id="PRO_5012816055" evidence="1">
    <location>
        <begin position="22"/>
        <end position="141"/>
    </location>
</feature>